<evidence type="ECO:0000256" key="2">
    <source>
        <dbReference type="SAM" id="SignalP"/>
    </source>
</evidence>
<dbReference type="EMBL" id="QKQS01000013">
    <property type="protein sequence ID" value="PZA12098.1"/>
    <property type="molecule type" value="Genomic_DNA"/>
</dbReference>
<sequence>MKMFIRSLASVAVATLLSTAAVQAAEVKAGDLVISQSWSRATPGGAKVAGGFLTIQNKGSSADRLVSGSADIAGKVEIHEMSMDNGVMKMRPLDKGLAIEPGKTVTLMPGSYHIMLMDLKAPLKQGDKVPVTLQFEKAGKVQVTLDVEGVGAKAPGDAGGSMMKMDHGTMDHSGHGMKK</sequence>
<organism evidence="3 4">
    <name type="scientific">Rhodopseudomonas palustris</name>
    <dbReference type="NCBI Taxonomy" id="1076"/>
    <lineage>
        <taxon>Bacteria</taxon>
        <taxon>Pseudomonadati</taxon>
        <taxon>Pseudomonadota</taxon>
        <taxon>Alphaproteobacteria</taxon>
        <taxon>Hyphomicrobiales</taxon>
        <taxon>Nitrobacteraceae</taxon>
        <taxon>Rhodopseudomonas</taxon>
    </lineage>
</organism>
<dbReference type="Pfam" id="PF04314">
    <property type="entry name" value="PCuAC"/>
    <property type="match status" value="1"/>
</dbReference>
<evidence type="ECO:0000313" key="3">
    <source>
        <dbReference type="EMBL" id="PZA12098.1"/>
    </source>
</evidence>
<evidence type="ECO:0000313" key="4">
    <source>
        <dbReference type="Proteomes" id="UP000248134"/>
    </source>
</evidence>
<protein>
    <submittedName>
        <fullName evidence="3">Copper chaperone PCu(A)C</fullName>
    </submittedName>
</protein>
<dbReference type="OrthoDB" id="9796962at2"/>
<feature type="region of interest" description="Disordered" evidence="1">
    <location>
        <begin position="156"/>
        <end position="179"/>
    </location>
</feature>
<dbReference type="SUPFAM" id="SSF110087">
    <property type="entry name" value="DR1885-like metal-binding protein"/>
    <property type="match status" value="1"/>
</dbReference>
<dbReference type="PANTHER" id="PTHR36302:SF1">
    <property type="entry name" value="COPPER CHAPERONE PCU(A)C"/>
    <property type="match status" value="1"/>
</dbReference>
<evidence type="ECO:0000256" key="1">
    <source>
        <dbReference type="SAM" id="MobiDB-lite"/>
    </source>
</evidence>
<keyword evidence="2" id="KW-0732">Signal</keyword>
<dbReference type="AlphaFoldDB" id="A0A323UWL7"/>
<feature type="signal peptide" evidence="2">
    <location>
        <begin position="1"/>
        <end position="24"/>
    </location>
</feature>
<dbReference type="InterPro" id="IPR036182">
    <property type="entry name" value="PCuAC_sf"/>
</dbReference>
<accession>A0A323UWL7</accession>
<dbReference type="PANTHER" id="PTHR36302">
    <property type="entry name" value="BLR7088 PROTEIN"/>
    <property type="match status" value="1"/>
</dbReference>
<reference evidence="3 4" key="1">
    <citation type="submission" date="2018-06" db="EMBL/GenBank/DDBJ databases">
        <title>Draft Whole-Genome Sequence of the purple photosynthetic bacterium Rhodospeudomonas palustris XCP.</title>
        <authorList>
            <person name="Rayyan A."/>
            <person name="Meyer T.E."/>
            <person name="Kyndt J.A."/>
        </authorList>
    </citation>
    <scope>NUCLEOTIDE SEQUENCE [LARGE SCALE GENOMIC DNA]</scope>
    <source>
        <strain evidence="3 4">XCP</strain>
    </source>
</reference>
<dbReference type="RefSeq" id="WP_110785620.1">
    <property type="nucleotide sequence ID" value="NZ_QKQS01000013.1"/>
</dbReference>
<dbReference type="Proteomes" id="UP000248134">
    <property type="component" value="Unassembled WGS sequence"/>
</dbReference>
<proteinExistence type="predicted"/>
<comment type="caution">
    <text evidence="3">The sequence shown here is derived from an EMBL/GenBank/DDBJ whole genome shotgun (WGS) entry which is preliminary data.</text>
</comment>
<feature type="chain" id="PRO_5016300310" evidence="2">
    <location>
        <begin position="25"/>
        <end position="179"/>
    </location>
</feature>
<dbReference type="InterPro" id="IPR058248">
    <property type="entry name" value="Lxx211020-like"/>
</dbReference>
<dbReference type="InterPro" id="IPR007410">
    <property type="entry name" value="LpqE-like"/>
</dbReference>
<gene>
    <name evidence="3" type="ORF">DNX69_08730</name>
</gene>
<feature type="compositionally biased region" description="Basic and acidic residues" evidence="1">
    <location>
        <begin position="164"/>
        <end position="179"/>
    </location>
</feature>
<dbReference type="Gene3D" id="2.60.40.1890">
    <property type="entry name" value="PCu(A)C copper chaperone"/>
    <property type="match status" value="1"/>
</dbReference>
<name>A0A323UWL7_RHOPL</name>